<evidence type="ECO:0000259" key="8">
    <source>
        <dbReference type="Pfam" id="PF04234"/>
    </source>
</evidence>
<evidence type="ECO:0000256" key="4">
    <source>
        <dbReference type="ARBA" id="ARBA00023008"/>
    </source>
</evidence>
<dbReference type="RefSeq" id="WP_116416830.1">
    <property type="nucleotide sequence ID" value="NZ_NBWZ01000002.1"/>
</dbReference>
<protein>
    <recommendedName>
        <fullName evidence="8">CopC domain-containing protein</fullName>
    </recommendedName>
</protein>
<dbReference type="PANTHER" id="PTHR34820:SF4">
    <property type="entry name" value="INNER MEMBRANE PROTEIN YEBZ"/>
    <property type="match status" value="1"/>
</dbReference>
<dbReference type="InterPro" id="IPR014756">
    <property type="entry name" value="Ig_E-set"/>
</dbReference>
<dbReference type="InterPro" id="IPR032694">
    <property type="entry name" value="CopC/D"/>
</dbReference>
<dbReference type="InterPro" id="IPR014755">
    <property type="entry name" value="Cu-Rt/internalin_Ig-like"/>
</dbReference>
<accession>A0A3E0VAS4</accession>
<dbReference type="GO" id="GO:0006825">
    <property type="term" value="P:copper ion transport"/>
    <property type="evidence" value="ECO:0007669"/>
    <property type="project" value="InterPro"/>
</dbReference>
<dbReference type="GO" id="GO:0005507">
    <property type="term" value="F:copper ion binding"/>
    <property type="evidence" value="ECO:0007669"/>
    <property type="project" value="InterPro"/>
</dbReference>
<dbReference type="Gene3D" id="2.60.40.1220">
    <property type="match status" value="1"/>
</dbReference>
<feature type="signal peptide" evidence="7">
    <location>
        <begin position="1"/>
        <end position="33"/>
    </location>
</feature>
<keyword evidence="6" id="KW-0472">Membrane</keyword>
<dbReference type="PANTHER" id="PTHR34820">
    <property type="entry name" value="INNER MEMBRANE PROTEIN YEBZ"/>
    <property type="match status" value="1"/>
</dbReference>
<feature type="compositionally biased region" description="Low complexity" evidence="5">
    <location>
        <begin position="164"/>
        <end position="179"/>
    </location>
</feature>
<dbReference type="Proteomes" id="UP000256486">
    <property type="component" value="Unassembled WGS sequence"/>
</dbReference>
<evidence type="ECO:0000256" key="1">
    <source>
        <dbReference type="ARBA" id="ARBA00004196"/>
    </source>
</evidence>
<dbReference type="SUPFAM" id="SSF81296">
    <property type="entry name" value="E set domains"/>
    <property type="match status" value="1"/>
</dbReference>
<name>A0A3E0VAS4_9MICO</name>
<sequence length="219" mass="22107">MNHPPARRRRVSILIACIAIIGSTLLTAQSASAHDALAESIPAAGETVTTKLDQVSLTFTEAPLSGFETTTIIRVTGADGVDVVSGEVSIADNILTASVSFEQPGDYLLQWQTVSVDGHPISGEYSFTYAVQPTTTSEPETSPAPAPAATIQVTVTPKPEGTEPAPSTSGSAAVGAGSAAADAGPGAAPIIALGVLGAGIVVAGAYFAVRRFRKTPPPA</sequence>
<dbReference type="GO" id="GO:0042597">
    <property type="term" value="C:periplasmic space"/>
    <property type="evidence" value="ECO:0007669"/>
    <property type="project" value="InterPro"/>
</dbReference>
<dbReference type="OrthoDB" id="5242236at2"/>
<dbReference type="EMBL" id="NBWZ01000002">
    <property type="protein sequence ID" value="RFA06450.1"/>
    <property type="molecule type" value="Genomic_DNA"/>
</dbReference>
<keyword evidence="6" id="KW-0812">Transmembrane</keyword>
<dbReference type="Pfam" id="PF04234">
    <property type="entry name" value="CopC"/>
    <property type="match status" value="1"/>
</dbReference>
<evidence type="ECO:0000313" key="10">
    <source>
        <dbReference type="Proteomes" id="UP000256486"/>
    </source>
</evidence>
<comment type="subcellular location">
    <subcellularLocation>
        <location evidence="1">Cell envelope</location>
    </subcellularLocation>
</comment>
<dbReference type="GO" id="GO:0005886">
    <property type="term" value="C:plasma membrane"/>
    <property type="evidence" value="ECO:0007669"/>
    <property type="project" value="TreeGrafter"/>
</dbReference>
<dbReference type="AlphaFoldDB" id="A0A3E0VAS4"/>
<dbReference type="GO" id="GO:0046688">
    <property type="term" value="P:response to copper ion"/>
    <property type="evidence" value="ECO:0007669"/>
    <property type="project" value="InterPro"/>
</dbReference>
<feature type="transmembrane region" description="Helical" evidence="6">
    <location>
        <begin position="187"/>
        <end position="209"/>
    </location>
</feature>
<keyword evidence="10" id="KW-1185">Reference proteome</keyword>
<keyword evidence="2" id="KW-0479">Metal-binding</keyword>
<feature type="region of interest" description="Disordered" evidence="5">
    <location>
        <begin position="156"/>
        <end position="179"/>
    </location>
</feature>
<keyword evidence="6" id="KW-1133">Transmembrane helix</keyword>
<dbReference type="InterPro" id="IPR007348">
    <property type="entry name" value="CopC_dom"/>
</dbReference>
<evidence type="ECO:0000256" key="3">
    <source>
        <dbReference type="ARBA" id="ARBA00022729"/>
    </source>
</evidence>
<evidence type="ECO:0000256" key="7">
    <source>
        <dbReference type="SAM" id="SignalP"/>
    </source>
</evidence>
<dbReference type="GO" id="GO:0030313">
    <property type="term" value="C:cell envelope"/>
    <property type="evidence" value="ECO:0007669"/>
    <property type="project" value="UniProtKB-SubCell"/>
</dbReference>
<keyword evidence="4" id="KW-0186">Copper</keyword>
<evidence type="ECO:0000313" key="9">
    <source>
        <dbReference type="EMBL" id="RFA06450.1"/>
    </source>
</evidence>
<feature type="chain" id="PRO_5017803915" description="CopC domain-containing protein" evidence="7">
    <location>
        <begin position="34"/>
        <end position="219"/>
    </location>
</feature>
<evidence type="ECO:0000256" key="2">
    <source>
        <dbReference type="ARBA" id="ARBA00022723"/>
    </source>
</evidence>
<evidence type="ECO:0000256" key="5">
    <source>
        <dbReference type="SAM" id="MobiDB-lite"/>
    </source>
</evidence>
<reference evidence="9 10" key="1">
    <citation type="submission" date="2017-04" db="EMBL/GenBank/DDBJ databases">
        <title>Comparative genome analysis of Subtercola boreus.</title>
        <authorList>
            <person name="Cho Y.-J."/>
            <person name="Cho A."/>
            <person name="Kim O.-S."/>
            <person name="Lee J.-I."/>
        </authorList>
    </citation>
    <scope>NUCLEOTIDE SEQUENCE [LARGE SCALE GENOMIC DNA]</scope>
    <source>
        <strain evidence="9 10">K300</strain>
    </source>
</reference>
<feature type="domain" description="CopC" evidence="8">
    <location>
        <begin position="34"/>
        <end position="128"/>
    </location>
</feature>
<comment type="caution">
    <text evidence="9">The sequence shown here is derived from an EMBL/GenBank/DDBJ whole genome shotgun (WGS) entry which is preliminary data.</text>
</comment>
<proteinExistence type="predicted"/>
<keyword evidence="3 7" id="KW-0732">Signal</keyword>
<organism evidence="9 10">
    <name type="scientific">Subtercola boreus</name>
    <dbReference type="NCBI Taxonomy" id="120213"/>
    <lineage>
        <taxon>Bacteria</taxon>
        <taxon>Bacillati</taxon>
        <taxon>Actinomycetota</taxon>
        <taxon>Actinomycetes</taxon>
        <taxon>Micrococcales</taxon>
        <taxon>Microbacteriaceae</taxon>
        <taxon>Subtercola</taxon>
    </lineage>
</organism>
<gene>
    <name evidence="9" type="ORF">B7R54_18915</name>
</gene>
<evidence type="ECO:0000256" key="6">
    <source>
        <dbReference type="SAM" id="Phobius"/>
    </source>
</evidence>